<dbReference type="GO" id="GO:0016740">
    <property type="term" value="F:transferase activity"/>
    <property type="evidence" value="ECO:0007669"/>
    <property type="project" value="UniProtKB-KW"/>
</dbReference>
<comment type="caution">
    <text evidence="1">The sequence shown here is derived from an EMBL/GenBank/DDBJ whole genome shotgun (WGS) entry which is preliminary data.</text>
</comment>
<keyword evidence="2" id="KW-1185">Reference proteome</keyword>
<reference evidence="1 2" key="1">
    <citation type="submission" date="2020-08" db="EMBL/GenBank/DDBJ databases">
        <title>Genomic Encyclopedia of Type Strains, Phase IV (KMG-IV): sequencing the most valuable type-strain genomes for metagenomic binning, comparative biology and taxonomic classification.</title>
        <authorList>
            <person name="Goeker M."/>
        </authorList>
    </citation>
    <scope>NUCLEOTIDE SEQUENCE [LARGE SCALE GENOMIC DNA]</scope>
    <source>
        <strain evidence="1 2">DSM 12252</strain>
    </source>
</reference>
<dbReference type="AlphaFoldDB" id="A0A7W8DK04"/>
<dbReference type="InterPro" id="IPR003787">
    <property type="entry name" value="Sulphur_relay_DsrE/F-like"/>
</dbReference>
<proteinExistence type="predicted"/>
<accession>A0A7W8DK04</accession>
<dbReference type="Proteomes" id="UP000590740">
    <property type="component" value="Unassembled WGS sequence"/>
</dbReference>
<dbReference type="SUPFAM" id="SSF75169">
    <property type="entry name" value="DsrEFH-like"/>
    <property type="match status" value="1"/>
</dbReference>
<keyword evidence="1" id="KW-0808">Transferase</keyword>
<dbReference type="Pfam" id="PF02635">
    <property type="entry name" value="DsrE"/>
    <property type="match status" value="1"/>
</dbReference>
<dbReference type="RefSeq" id="WP_184339482.1">
    <property type="nucleotide sequence ID" value="NZ_JACHIG010000004.1"/>
</dbReference>
<evidence type="ECO:0000313" key="2">
    <source>
        <dbReference type="Proteomes" id="UP000590740"/>
    </source>
</evidence>
<dbReference type="Gene3D" id="3.40.1260.10">
    <property type="entry name" value="DsrEFH-like"/>
    <property type="match status" value="1"/>
</dbReference>
<dbReference type="InterPro" id="IPR027396">
    <property type="entry name" value="DsrEFH-like"/>
</dbReference>
<organism evidence="1 2">
    <name type="scientific">Prosthecobacter vanneervenii</name>
    <dbReference type="NCBI Taxonomy" id="48466"/>
    <lineage>
        <taxon>Bacteria</taxon>
        <taxon>Pseudomonadati</taxon>
        <taxon>Verrucomicrobiota</taxon>
        <taxon>Verrucomicrobiia</taxon>
        <taxon>Verrucomicrobiales</taxon>
        <taxon>Verrucomicrobiaceae</taxon>
        <taxon>Prosthecobacter</taxon>
    </lineage>
</organism>
<dbReference type="EMBL" id="JACHIG010000004">
    <property type="protein sequence ID" value="MBB5032555.1"/>
    <property type="molecule type" value="Genomic_DNA"/>
</dbReference>
<name>A0A7W8DK04_9BACT</name>
<evidence type="ECO:0000313" key="1">
    <source>
        <dbReference type="EMBL" id="MBB5032555.1"/>
    </source>
</evidence>
<gene>
    <name evidence="1" type="ORF">HNQ65_002137</name>
</gene>
<protein>
    <submittedName>
        <fullName evidence="1">Sulfur relay (Sulfurtransferase) complex TusBCD TusD component (DsrE family)</fullName>
    </submittedName>
</protein>
<sequence>MKLAIIITSDPQNGEEALGRAFNGLALAAEAQEKNDEVSVVFTGTGVRWPAEFSKPTHPAHGLYNAVRHAIAGASCGCSAVFGATKEVEACGLPEIKDFALAGTPGFASIRRYLAEGWQTLVF</sequence>